<dbReference type="SUPFAM" id="SSF63748">
    <property type="entry name" value="Tudor/PWWP/MBT"/>
    <property type="match status" value="1"/>
</dbReference>
<evidence type="ECO:0000313" key="4">
    <source>
        <dbReference type="Proteomes" id="UP000886998"/>
    </source>
</evidence>
<evidence type="ECO:0000256" key="1">
    <source>
        <dbReference type="SAM" id="MobiDB-lite"/>
    </source>
</evidence>
<dbReference type="InterPro" id="IPR047313">
    <property type="entry name" value="SMN_C"/>
</dbReference>
<gene>
    <name evidence="3" type="primary">NCL1_26015</name>
    <name evidence="3" type="ORF">TNIN_360341</name>
</gene>
<dbReference type="EMBL" id="BMAV01021420">
    <property type="protein sequence ID" value="GFY75475.1"/>
    <property type="molecule type" value="Genomic_DNA"/>
</dbReference>
<dbReference type="PROSITE" id="PS50304">
    <property type="entry name" value="TUDOR"/>
    <property type="match status" value="1"/>
</dbReference>
<feature type="compositionally biased region" description="Acidic residues" evidence="1">
    <location>
        <begin position="122"/>
        <end position="132"/>
    </location>
</feature>
<evidence type="ECO:0000313" key="3">
    <source>
        <dbReference type="EMBL" id="GFY75475.1"/>
    </source>
</evidence>
<dbReference type="InterPro" id="IPR002999">
    <property type="entry name" value="Tudor"/>
</dbReference>
<reference evidence="3" key="1">
    <citation type="submission" date="2020-08" db="EMBL/GenBank/DDBJ databases">
        <title>Multicomponent nature underlies the extraordinary mechanical properties of spider dragline silk.</title>
        <authorList>
            <person name="Kono N."/>
            <person name="Nakamura H."/>
            <person name="Mori M."/>
            <person name="Yoshida Y."/>
            <person name="Ohtoshi R."/>
            <person name="Malay A.D."/>
            <person name="Moran D.A.P."/>
            <person name="Tomita M."/>
            <person name="Numata K."/>
            <person name="Arakawa K."/>
        </authorList>
    </citation>
    <scope>NUCLEOTIDE SEQUENCE</scope>
</reference>
<dbReference type="Gene3D" id="2.30.30.140">
    <property type="match status" value="1"/>
</dbReference>
<dbReference type="OrthoDB" id="197400at2759"/>
<keyword evidence="4" id="KW-1185">Reference proteome</keyword>
<evidence type="ECO:0000259" key="2">
    <source>
        <dbReference type="PROSITE" id="PS50304"/>
    </source>
</evidence>
<dbReference type="Proteomes" id="UP000886998">
    <property type="component" value="Unassembled WGS sequence"/>
</dbReference>
<dbReference type="CDD" id="cd22852">
    <property type="entry name" value="SMN_C"/>
    <property type="match status" value="1"/>
</dbReference>
<name>A0A8X6YM15_9ARAC</name>
<dbReference type="AlphaFoldDB" id="A0A8X6YM15"/>
<sequence>MREVKDFRGYDWDDTELVRAYNKALKMTGGAEENIVMDDKKSLAKKWKVGSNCCAKFSGDNLYYEAKIISIYGDFCTIEFWGYNDIEKVAIKDLEESAGKRARKKQIKSSAAATIANLATSSEEEIESEVESTVESVRHHAGKNSKKNRRGNPNGKKNEMYDVPHGTYDYSGQVHDPAIIPAPAPYAQQYSAPYYAAPPPPTVQVPPLHDAFADIAPMLVSWYWAGYHAGMYANQEGARFHAQAPGPRGRNHCQHAHRCCHC</sequence>
<proteinExistence type="predicted"/>
<protein>
    <submittedName>
        <fullName evidence="3">Survival motor neuron protein</fullName>
    </submittedName>
</protein>
<dbReference type="SMART" id="SM00333">
    <property type="entry name" value="TUDOR"/>
    <property type="match status" value="1"/>
</dbReference>
<organism evidence="3 4">
    <name type="scientific">Trichonephila inaurata madagascariensis</name>
    <dbReference type="NCBI Taxonomy" id="2747483"/>
    <lineage>
        <taxon>Eukaryota</taxon>
        <taxon>Metazoa</taxon>
        <taxon>Ecdysozoa</taxon>
        <taxon>Arthropoda</taxon>
        <taxon>Chelicerata</taxon>
        <taxon>Arachnida</taxon>
        <taxon>Araneae</taxon>
        <taxon>Araneomorphae</taxon>
        <taxon>Entelegynae</taxon>
        <taxon>Araneoidea</taxon>
        <taxon>Nephilidae</taxon>
        <taxon>Trichonephila</taxon>
        <taxon>Trichonephila inaurata</taxon>
    </lineage>
</organism>
<accession>A0A8X6YM15</accession>
<feature type="compositionally biased region" description="Basic residues" evidence="1">
    <location>
        <begin position="139"/>
        <end position="150"/>
    </location>
</feature>
<comment type="caution">
    <text evidence="3">The sequence shown here is derived from an EMBL/GenBank/DDBJ whole genome shotgun (WGS) entry which is preliminary data.</text>
</comment>
<feature type="region of interest" description="Disordered" evidence="1">
    <location>
        <begin position="120"/>
        <end position="159"/>
    </location>
</feature>
<feature type="domain" description="Tudor" evidence="2">
    <location>
        <begin position="46"/>
        <end position="104"/>
    </location>
</feature>
<dbReference type="CDD" id="cd21182">
    <property type="entry name" value="Tudor_SMN_SPF30-like"/>
    <property type="match status" value="1"/>
</dbReference>